<evidence type="ECO:0000313" key="2">
    <source>
        <dbReference type="EMBL" id="EOB04655.1"/>
    </source>
</evidence>
<dbReference type="Proteomes" id="UP000296049">
    <property type="component" value="Unassembled WGS sequence"/>
</dbReference>
<evidence type="ECO:0000256" key="1">
    <source>
        <dbReference type="SAM" id="MobiDB-lite"/>
    </source>
</evidence>
<proteinExistence type="predicted"/>
<dbReference type="EMBL" id="KB742772">
    <property type="protein sequence ID" value="EOB04655.1"/>
    <property type="molecule type" value="Genomic_DNA"/>
</dbReference>
<feature type="compositionally biased region" description="Basic and acidic residues" evidence="1">
    <location>
        <begin position="93"/>
        <end position="105"/>
    </location>
</feature>
<feature type="region of interest" description="Disordered" evidence="1">
    <location>
        <begin position="88"/>
        <end position="139"/>
    </location>
</feature>
<organism evidence="2 3">
    <name type="scientific">Anas platyrhynchos</name>
    <name type="common">Mallard</name>
    <name type="synonym">Anas boschas</name>
    <dbReference type="NCBI Taxonomy" id="8839"/>
    <lineage>
        <taxon>Eukaryota</taxon>
        <taxon>Metazoa</taxon>
        <taxon>Chordata</taxon>
        <taxon>Craniata</taxon>
        <taxon>Vertebrata</taxon>
        <taxon>Euteleostomi</taxon>
        <taxon>Archelosauria</taxon>
        <taxon>Archosauria</taxon>
        <taxon>Dinosauria</taxon>
        <taxon>Saurischia</taxon>
        <taxon>Theropoda</taxon>
        <taxon>Coelurosauria</taxon>
        <taxon>Aves</taxon>
        <taxon>Neognathae</taxon>
        <taxon>Galloanserae</taxon>
        <taxon>Anseriformes</taxon>
        <taxon>Anatidae</taxon>
        <taxon>Anatinae</taxon>
        <taxon>Anas</taxon>
    </lineage>
</organism>
<sequence length="312" mass="34803">MKKEVRPNSANCSKKLVQKVAGNRHTGAGKKLKLREAEPCTQLPLADLAAITFGLIAAIVLKHNVDLKCPLCFPLKLCPLRIQMRASPIDDSPADKQKTKADFAEQRGLAQHQSAWKDPKSPCKRSRQHLQHQKKQSVLPVTPARISRDRMVMHSLLSYFHLLCWAYLTVRKLDPLLLNSSADPANIMKRKQQAPMKSCTITTSHASAGREQPPPAWDNLVSRRRRPQVRPNSANCSKKLVQKVAGNRHTGAGKKLKLREAEPCTQLPLAGKQMRIMVNHTSLATKTVLVTLQLILLINNRTVYVSEITGPN</sequence>
<dbReference type="AlphaFoldDB" id="R0LSD2"/>
<name>R0LSD2_ANAPL</name>
<evidence type="ECO:0000313" key="3">
    <source>
        <dbReference type="Proteomes" id="UP000296049"/>
    </source>
</evidence>
<keyword evidence="3" id="KW-1185">Reference proteome</keyword>
<accession>R0LSD2</accession>
<reference evidence="3" key="1">
    <citation type="journal article" date="2013" name="Nat. Genet.">
        <title>The duck genome and transcriptome provide insight into an avian influenza virus reservoir species.</title>
        <authorList>
            <person name="Huang Y."/>
            <person name="Li Y."/>
            <person name="Burt D.W."/>
            <person name="Chen H."/>
            <person name="Zhang Y."/>
            <person name="Qian W."/>
            <person name="Kim H."/>
            <person name="Gan S."/>
            <person name="Zhao Y."/>
            <person name="Li J."/>
            <person name="Yi K."/>
            <person name="Feng H."/>
            <person name="Zhu P."/>
            <person name="Li B."/>
            <person name="Liu Q."/>
            <person name="Fairley S."/>
            <person name="Magor K.E."/>
            <person name="Du Z."/>
            <person name="Hu X."/>
            <person name="Goodman L."/>
            <person name="Tafer H."/>
            <person name="Vignal A."/>
            <person name="Lee T."/>
            <person name="Kim K.W."/>
            <person name="Sheng Z."/>
            <person name="An Y."/>
            <person name="Searle S."/>
            <person name="Herrero J."/>
            <person name="Groenen M.A."/>
            <person name="Crooijmans R.P."/>
            <person name="Faraut T."/>
            <person name="Cai Q."/>
            <person name="Webster R.G."/>
            <person name="Aldridge J.R."/>
            <person name="Warren W.C."/>
            <person name="Bartschat S."/>
            <person name="Kehr S."/>
            <person name="Marz M."/>
            <person name="Stadler P.F."/>
            <person name="Smith J."/>
            <person name="Kraus R.H."/>
            <person name="Zhao Y."/>
            <person name="Ren L."/>
            <person name="Fei J."/>
            <person name="Morisson M."/>
            <person name="Kaiser P."/>
            <person name="Griffin D.K."/>
            <person name="Rao M."/>
            <person name="Pitel F."/>
            <person name="Wang J."/>
            <person name="Li N."/>
        </authorList>
    </citation>
    <scope>NUCLEOTIDE SEQUENCE [LARGE SCALE GENOMIC DNA]</scope>
</reference>
<gene>
    <name evidence="2" type="ORF">Anapl_15297</name>
</gene>
<protein>
    <submittedName>
        <fullName evidence="2">Uncharacterized protein</fullName>
    </submittedName>
</protein>
<feature type="compositionally biased region" description="Basic residues" evidence="1">
    <location>
        <begin position="122"/>
        <end position="135"/>
    </location>
</feature>